<dbReference type="Gene3D" id="1.10.260.40">
    <property type="entry name" value="lambda repressor-like DNA-binding domains"/>
    <property type="match status" value="1"/>
</dbReference>
<comment type="caution">
    <text evidence="2">The sequence shown here is derived from an EMBL/GenBank/DDBJ whole genome shotgun (WGS) entry which is preliminary data.</text>
</comment>
<organism evidence="2">
    <name type="scientific">Clostridium botulinum</name>
    <dbReference type="NCBI Taxonomy" id="1491"/>
    <lineage>
        <taxon>Bacteria</taxon>
        <taxon>Bacillati</taxon>
        <taxon>Bacillota</taxon>
        <taxon>Clostridia</taxon>
        <taxon>Eubacteriales</taxon>
        <taxon>Clostridiaceae</taxon>
        <taxon>Clostridium</taxon>
    </lineage>
</organism>
<dbReference type="SUPFAM" id="SSF47413">
    <property type="entry name" value="lambda repressor-like DNA-binding domains"/>
    <property type="match status" value="1"/>
</dbReference>
<dbReference type="InterPro" id="IPR010982">
    <property type="entry name" value="Lambda_DNA-bd_dom_sf"/>
</dbReference>
<dbReference type="CDD" id="cd00093">
    <property type="entry name" value="HTH_XRE"/>
    <property type="match status" value="1"/>
</dbReference>
<reference evidence="2" key="1">
    <citation type="submission" date="2019-04" db="EMBL/GenBank/DDBJ databases">
        <title>Genome sequencing of Clostridium botulinum Groups I-IV and Clostridium butyricum.</title>
        <authorList>
            <person name="Brunt J."/>
            <person name="Van Vliet A.H.M."/>
            <person name="Stringer S.C."/>
            <person name="Carter A.T."/>
            <person name="Peck M.W."/>
        </authorList>
    </citation>
    <scope>NUCLEOTIDE SEQUENCE</scope>
    <source>
        <strain evidence="2">IFR 16/362</strain>
    </source>
</reference>
<dbReference type="Pfam" id="PF01381">
    <property type="entry name" value="HTH_3"/>
    <property type="match status" value="1"/>
</dbReference>
<dbReference type="AlphaFoldDB" id="A0A6G4H479"/>
<dbReference type="SMART" id="SM00530">
    <property type="entry name" value="HTH_XRE"/>
    <property type="match status" value="1"/>
</dbReference>
<dbReference type="InterPro" id="IPR001387">
    <property type="entry name" value="Cro/C1-type_HTH"/>
</dbReference>
<proteinExistence type="predicted"/>
<dbReference type="EMBL" id="SXDO01000013">
    <property type="protein sequence ID" value="NFU28460.1"/>
    <property type="molecule type" value="Genomic_DNA"/>
</dbReference>
<sequence>MTFKQLRERTNLTVKESSKKLGIKPGTLNKYEVAIRHPSQLVMMKMVQAYKCTHADVMMAYKENLESAVRKFGKTNP</sequence>
<dbReference type="PROSITE" id="PS50943">
    <property type="entry name" value="HTH_CROC1"/>
    <property type="match status" value="1"/>
</dbReference>
<feature type="domain" description="HTH cro/C1-type" evidence="1">
    <location>
        <begin position="3"/>
        <end position="57"/>
    </location>
</feature>
<accession>A0A6G4H479</accession>
<evidence type="ECO:0000313" key="2">
    <source>
        <dbReference type="EMBL" id="NFU28460.1"/>
    </source>
</evidence>
<protein>
    <submittedName>
        <fullName evidence="2">Helix-turn-helix transcriptional regulator</fullName>
    </submittedName>
</protein>
<evidence type="ECO:0000259" key="1">
    <source>
        <dbReference type="PROSITE" id="PS50943"/>
    </source>
</evidence>
<dbReference type="RefSeq" id="WP_061295884.1">
    <property type="nucleotide sequence ID" value="NZ_JACBCC010000003.1"/>
</dbReference>
<dbReference type="GO" id="GO:0003677">
    <property type="term" value="F:DNA binding"/>
    <property type="evidence" value="ECO:0007669"/>
    <property type="project" value="InterPro"/>
</dbReference>
<name>A0A6G4H479_CLOBO</name>
<gene>
    <name evidence="2" type="ORF">FDF81_09680</name>
</gene>